<dbReference type="Pfam" id="PF12867">
    <property type="entry name" value="DinB_2"/>
    <property type="match status" value="1"/>
</dbReference>
<accession>A0A6J4KEH9</accession>
<dbReference type="SUPFAM" id="SSF109854">
    <property type="entry name" value="DinB/YfiT-like putative metalloenzymes"/>
    <property type="match status" value="1"/>
</dbReference>
<protein>
    <recommendedName>
        <fullName evidence="1">DinB-like domain-containing protein</fullName>
    </recommendedName>
</protein>
<evidence type="ECO:0000313" key="2">
    <source>
        <dbReference type="EMBL" id="CAA9301863.1"/>
    </source>
</evidence>
<dbReference type="InterPro" id="IPR024775">
    <property type="entry name" value="DinB-like"/>
</dbReference>
<dbReference type="EMBL" id="CADCTW010000031">
    <property type="protein sequence ID" value="CAA9301863.1"/>
    <property type="molecule type" value="Genomic_DNA"/>
</dbReference>
<proteinExistence type="predicted"/>
<dbReference type="InterPro" id="IPR034660">
    <property type="entry name" value="DinB/YfiT-like"/>
</dbReference>
<sequence>METLPQATALGSVLELLAEAFEGPRDPNITWFVSNQPGSGVFGTLDAMTPQEASRAPGAGRRSAAAHTSHLAFSLRIAAAQLRGEHPVVNWAESWAVSSVDERGWSGLRASLRAEYQAIRGQLAAESALGPEALTAAMAVVAHSAYHLGALRQIAQPAGHEHR</sequence>
<organism evidence="2">
    <name type="scientific">uncultured Gemmatimonadota bacterium</name>
    <dbReference type="NCBI Taxonomy" id="203437"/>
    <lineage>
        <taxon>Bacteria</taxon>
        <taxon>Pseudomonadati</taxon>
        <taxon>Gemmatimonadota</taxon>
        <taxon>environmental samples</taxon>
    </lineage>
</organism>
<dbReference type="AlphaFoldDB" id="A0A6J4KEH9"/>
<feature type="domain" description="DinB-like" evidence="1">
    <location>
        <begin position="44"/>
        <end position="129"/>
    </location>
</feature>
<name>A0A6J4KEH9_9BACT</name>
<reference evidence="2" key="1">
    <citation type="submission" date="2020-02" db="EMBL/GenBank/DDBJ databases">
        <authorList>
            <person name="Meier V. D."/>
        </authorList>
    </citation>
    <scope>NUCLEOTIDE SEQUENCE</scope>
    <source>
        <strain evidence="2">AVDCRST_MAG68</strain>
    </source>
</reference>
<gene>
    <name evidence="2" type="ORF">AVDCRST_MAG68-667</name>
</gene>
<evidence type="ECO:0000259" key="1">
    <source>
        <dbReference type="Pfam" id="PF12867"/>
    </source>
</evidence>